<keyword evidence="1" id="KW-0472">Membrane</keyword>
<dbReference type="OrthoDB" id="10634302at2759"/>
<dbReference type="EMBL" id="BEZZ01214909">
    <property type="protein sequence ID" value="GCC47613.1"/>
    <property type="molecule type" value="Genomic_DNA"/>
</dbReference>
<comment type="caution">
    <text evidence="2">The sequence shown here is derived from an EMBL/GenBank/DDBJ whole genome shotgun (WGS) entry which is preliminary data.</text>
</comment>
<gene>
    <name evidence="2" type="ORF">chiPu_0031634</name>
</gene>
<name>A0A401TYA0_CHIPU</name>
<sequence>MAVAPRERSGIASATMNALRQSGMTISISLLGTVLATTATASLTTALMNAKVGNAAELASIAIRRHEMPGGLGIAPDTFHAMLASALARGFSAAATLAGLFALLAAATLAAAALQARRTLPGSAFARKS</sequence>
<protein>
    <recommendedName>
        <fullName evidence="4">Major facilitator superfamily (MFS) profile domain-containing protein</fullName>
    </recommendedName>
</protein>
<dbReference type="AlphaFoldDB" id="A0A401TYA0"/>
<reference evidence="2 3" key="1">
    <citation type="journal article" date="2018" name="Nat. Ecol. Evol.">
        <title>Shark genomes provide insights into elasmobranch evolution and the origin of vertebrates.</title>
        <authorList>
            <person name="Hara Y"/>
            <person name="Yamaguchi K"/>
            <person name="Onimaru K"/>
            <person name="Kadota M"/>
            <person name="Koyanagi M"/>
            <person name="Keeley SD"/>
            <person name="Tatsumi K"/>
            <person name="Tanaka K"/>
            <person name="Motone F"/>
            <person name="Kageyama Y"/>
            <person name="Nozu R"/>
            <person name="Adachi N"/>
            <person name="Nishimura O"/>
            <person name="Nakagawa R"/>
            <person name="Tanegashima C"/>
            <person name="Kiyatake I"/>
            <person name="Matsumoto R"/>
            <person name="Murakumo K"/>
            <person name="Nishida K"/>
            <person name="Terakita A"/>
            <person name="Kuratani S"/>
            <person name="Sato K"/>
            <person name="Hyodo S Kuraku.S."/>
        </authorList>
    </citation>
    <scope>NUCLEOTIDE SEQUENCE [LARGE SCALE GENOMIC DNA]</scope>
</reference>
<keyword evidence="1" id="KW-1133">Transmembrane helix</keyword>
<keyword evidence="1" id="KW-0812">Transmembrane</keyword>
<evidence type="ECO:0000256" key="1">
    <source>
        <dbReference type="SAM" id="Phobius"/>
    </source>
</evidence>
<evidence type="ECO:0000313" key="2">
    <source>
        <dbReference type="EMBL" id="GCC47613.1"/>
    </source>
</evidence>
<evidence type="ECO:0000313" key="3">
    <source>
        <dbReference type="Proteomes" id="UP000287033"/>
    </source>
</evidence>
<proteinExistence type="predicted"/>
<accession>A0A401TYA0</accession>
<evidence type="ECO:0008006" key="4">
    <source>
        <dbReference type="Google" id="ProtNLM"/>
    </source>
</evidence>
<dbReference type="Proteomes" id="UP000287033">
    <property type="component" value="Unassembled WGS sequence"/>
</dbReference>
<feature type="transmembrane region" description="Helical" evidence="1">
    <location>
        <begin position="91"/>
        <end position="114"/>
    </location>
</feature>
<keyword evidence="3" id="KW-1185">Reference proteome</keyword>
<organism evidence="2 3">
    <name type="scientific">Chiloscyllium punctatum</name>
    <name type="common">Brownbanded bambooshark</name>
    <name type="synonym">Hemiscyllium punctatum</name>
    <dbReference type="NCBI Taxonomy" id="137246"/>
    <lineage>
        <taxon>Eukaryota</taxon>
        <taxon>Metazoa</taxon>
        <taxon>Chordata</taxon>
        <taxon>Craniata</taxon>
        <taxon>Vertebrata</taxon>
        <taxon>Chondrichthyes</taxon>
        <taxon>Elasmobranchii</taxon>
        <taxon>Galeomorphii</taxon>
        <taxon>Galeoidea</taxon>
        <taxon>Orectolobiformes</taxon>
        <taxon>Hemiscylliidae</taxon>
        <taxon>Chiloscyllium</taxon>
    </lineage>
</organism>